<dbReference type="AlphaFoldDB" id="A0A1F6MVA4"/>
<dbReference type="InterPro" id="IPR048466">
    <property type="entry name" value="DNA_pol3_delta-like_C"/>
</dbReference>
<gene>
    <name evidence="11" type="ORF">A3G00_04030</name>
</gene>
<keyword evidence="3" id="KW-0808">Transferase</keyword>
<evidence type="ECO:0000259" key="10">
    <source>
        <dbReference type="Pfam" id="PF21694"/>
    </source>
</evidence>
<reference evidence="11 12" key="1">
    <citation type="journal article" date="2016" name="Nat. Commun.">
        <title>Thousands of microbial genomes shed light on interconnected biogeochemical processes in an aquifer system.</title>
        <authorList>
            <person name="Anantharaman K."/>
            <person name="Brown C.T."/>
            <person name="Hug L.A."/>
            <person name="Sharon I."/>
            <person name="Castelle C.J."/>
            <person name="Probst A.J."/>
            <person name="Thomas B.C."/>
            <person name="Singh A."/>
            <person name="Wilkins M.J."/>
            <person name="Karaoz U."/>
            <person name="Brodie E.L."/>
            <person name="Williams K.H."/>
            <person name="Hubbard S.S."/>
            <person name="Banfield J.F."/>
        </authorList>
    </citation>
    <scope>NUCLEOTIDE SEQUENCE [LARGE SCALE GENOMIC DNA]</scope>
</reference>
<dbReference type="SUPFAM" id="SSF48019">
    <property type="entry name" value="post-AAA+ oligomerization domain-like"/>
    <property type="match status" value="1"/>
</dbReference>
<dbReference type="InterPro" id="IPR005790">
    <property type="entry name" value="DNA_polIII_delta"/>
</dbReference>
<evidence type="ECO:0000256" key="7">
    <source>
        <dbReference type="ARBA" id="ARBA00034754"/>
    </source>
</evidence>
<dbReference type="SUPFAM" id="SSF52540">
    <property type="entry name" value="P-loop containing nucleoside triphosphate hydrolases"/>
    <property type="match status" value="1"/>
</dbReference>
<dbReference type="InterPro" id="IPR008921">
    <property type="entry name" value="DNA_pol3_clamp-load_cplx_C"/>
</dbReference>
<evidence type="ECO:0000313" key="11">
    <source>
        <dbReference type="EMBL" id="OGH75636.1"/>
    </source>
</evidence>
<dbReference type="Gene3D" id="1.20.272.10">
    <property type="match status" value="1"/>
</dbReference>
<dbReference type="Pfam" id="PF21694">
    <property type="entry name" value="DNA_pol3_delta_C"/>
    <property type="match status" value="1"/>
</dbReference>
<dbReference type="PANTHER" id="PTHR34388">
    <property type="entry name" value="DNA POLYMERASE III SUBUNIT DELTA"/>
    <property type="match status" value="1"/>
</dbReference>
<proteinExistence type="inferred from homology"/>
<keyword evidence="6" id="KW-0239">DNA-directed DNA polymerase</keyword>
<dbReference type="EMBL" id="MFQN01000004">
    <property type="protein sequence ID" value="OGH75636.1"/>
    <property type="molecule type" value="Genomic_DNA"/>
</dbReference>
<evidence type="ECO:0000256" key="1">
    <source>
        <dbReference type="ARBA" id="ARBA00012417"/>
    </source>
</evidence>
<feature type="domain" description="DNA polymerase III delta subunit-like C-terminal" evidence="10">
    <location>
        <begin position="227"/>
        <end position="345"/>
    </location>
</feature>
<dbReference type="GO" id="GO:0003887">
    <property type="term" value="F:DNA-directed DNA polymerase activity"/>
    <property type="evidence" value="ECO:0007669"/>
    <property type="project" value="UniProtKB-KW"/>
</dbReference>
<evidence type="ECO:0000256" key="8">
    <source>
        <dbReference type="ARBA" id="ARBA00049244"/>
    </source>
</evidence>
<evidence type="ECO:0000256" key="3">
    <source>
        <dbReference type="ARBA" id="ARBA00022679"/>
    </source>
</evidence>
<accession>A0A1F6MVA4</accession>
<name>A0A1F6MVA4_9BACT</name>
<keyword evidence="4" id="KW-0548">Nucleotidyltransferase</keyword>
<evidence type="ECO:0000256" key="2">
    <source>
        <dbReference type="ARBA" id="ARBA00017703"/>
    </source>
</evidence>
<evidence type="ECO:0000256" key="4">
    <source>
        <dbReference type="ARBA" id="ARBA00022695"/>
    </source>
</evidence>
<dbReference type="GO" id="GO:0003677">
    <property type="term" value="F:DNA binding"/>
    <property type="evidence" value="ECO:0007669"/>
    <property type="project" value="InterPro"/>
</dbReference>
<comment type="similarity">
    <text evidence="7">Belongs to the DNA polymerase HolA subunit family.</text>
</comment>
<dbReference type="InterPro" id="IPR027417">
    <property type="entry name" value="P-loop_NTPase"/>
</dbReference>
<feature type="domain" description="DNA polymerase III delta N-terminal" evidence="9">
    <location>
        <begin position="4"/>
        <end position="120"/>
    </location>
</feature>
<dbReference type="GO" id="GO:0009360">
    <property type="term" value="C:DNA polymerase III complex"/>
    <property type="evidence" value="ECO:0007669"/>
    <property type="project" value="InterPro"/>
</dbReference>
<protein>
    <recommendedName>
        <fullName evidence="2">DNA polymerase III subunit delta</fullName>
        <ecNumber evidence="1">2.7.7.7</ecNumber>
    </recommendedName>
</protein>
<evidence type="ECO:0000256" key="6">
    <source>
        <dbReference type="ARBA" id="ARBA00022932"/>
    </source>
</evidence>
<dbReference type="NCBIfam" id="TIGR01128">
    <property type="entry name" value="holA"/>
    <property type="match status" value="2"/>
</dbReference>
<evidence type="ECO:0000313" key="12">
    <source>
        <dbReference type="Proteomes" id="UP000178347"/>
    </source>
</evidence>
<dbReference type="PANTHER" id="PTHR34388:SF1">
    <property type="entry name" value="DNA POLYMERASE III SUBUNIT DELTA"/>
    <property type="match status" value="1"/>
</dbReference>
<comment type="caution">
    <text evidence="11">The sequence shown here is derived from an EMBL/GenBank/DDBJ whole genome shotgun (WGS) entry which is preliminary data.</text>
</comment>
<sequence length="348" mass="39749">MIIFLYGADTFRSRQQLKKMIEKFKKDRDPGGYNAAILDCQKEEDGKIWEQILATPFLAEKRMVILENLLLSKNKDLLAGLQEKIEKKSLSDATVLVFWEGADKFKGKEAENLFKCLAKEKFCQKFDLLVGVKLNSWITQEVKERGGKIDQQAVQYLARNVGGDMWRLNSLINQLIAYVIARSEERATKQSSGDGLDRHAPVPGLAMTGREIELADVQLFLDEKADDSIFNLVDAVVAGRSKEAYKMIREQYRLGEDAQFVFAMLLRQFRILLELRDLYDREDNLPSEQLAKKLNLHPFVVKKSLVFVKKYSLAKLKTVYQRLLDLDVKTKTGQGDQSLLLDVFVGTA</sequence>
<evidence type="ECO:0000256" key="5">
    <source>
        <dbReference type="ARBA" id="ARBA00022705"/>
    </source>
</evidence>
<dbReference type="EC" id="2.7.7.7" evidence="1"/>
<organism evidence="11 12">
    <name type="scientific">Candidatus Magasanikbacteria bacterium RIFCSPLOWO2_12_FULL_43_12</name>
    <dbReference type="NCBI Taxonomy" id="1798692"/>
    <lineage>
        <taxon>Bacteria</taxon>
        <taxon>Candidatus Magasanikiibacteriota</taxon>
    </lineage>
</organism>
<dbReference type="InterPro" id="IPR010372">
    <property type="entry name" value="DNA_pol3_delta_N"/>
</dbReference>
<comment type="catalytic activity">
    <reaction evidence="8">
        <text>DNA(n) + a 2'-deoxyribonucleoside 5'-triphosphate = DNA(n+1) + diphosphate</text>
        <dbReference type="Rhea" id="RHEA:22508"/>
        <dbReference type="Rhea" id="RHEA-COMP:17339"/>
        <dbReference type="Rhea" id="RHEA-COMP:17340"/>
        <dbReference type="ChEBI" id="CHEBI:33019"/>
        <dbReference type="ChEBI" id="CHEBI:61560"/>
        <dbReference type="ChEBI" id="CHEBI:173112"/>
        <dbReference type="EC" id="2.7.7.7"/>
    </reaction>
</comment>
<dbReference type="GO" id="GO:0006261">
    <property type="term" value="P:DNA-templated DNA replication"/>
    <property type="evidence" value="ECO:0007669"/>
    <property type="project" value="TreeGrafter"/>
</dbReference>
<keyword evidence="5" id="KW-0235">DNA replication</keyword>
<dbReference type="Gene3D" id="1.10.8.60">
    <property type="match status" value="1"/>
</dbReference>
<dbReference type="Proteomes" id="UP000178347">
    <property type="component" value="Unassembled WGS sequence"/>
</dbReference>
<evidence type="ECO:0000259" key="9">
    <source>
        <dbReference type="Pfam" id="PF06144"/>
    </source>
</evidence>
<dbReference type="STRING" id="1798692.A3G00_04030"/>
<dbReference type="Gene3D" id="3.40.50.300">
    <property type="entry name" value="P-loop containing nucleotide triphosphate hydrolases"/>
    <property type="match status" value="1"/>
</dbReference>
<dbReference type="Pfam" id="PF06144">
    <property type="entry name" value="DNA_pol3_delta"/>
    <property type="match status" value="1"/>
</dbReference>